<feature type="transmembrane region" description="Helical" evidence="1">
    <location>
        <begin position="26"/>
        <end position="45"/>
    </location>
</feature>
<feature type="transmembrane region" description="Helical" evidence="1">
    <location>
        <begin position="52"/>
        <end position="72"/>
    </location>
</feature>
<gene>
    <name evidence="2" type="ORF">CCHOA_11090</name>
</gene>
<evidence type="ECO:0000313" key="3">
    <source>
        <dbReference type="Proteomes" id="UP000269019"/>
    </source>
</evidence>
<dbReference type="Proteomes" id="UP000269019">
    <property type="component" value="Chromosome"/>
</dbReference>
<evidence type="ECO:0000256" key="1">
    <source>
        <dbReference type="SAM" id="Phobius"/>
    </source>
</evidence>
<reference evidence="2 3" key="1">
    <citation type="submission" date="2018-11" db="EMBL/GenBank/DDBJ databases">
        <authorList>
            <person name="Kleinhagauer T."/>
            <person name="Glaeser S.P."/>
            <person name="Spergser J."/>
            <person name="Ruckert C."/>
            <person name="Kaempfer P."/>
            <person name="Busse H.-J."/>
        </authorList>
    </citation>
    <scope>NUCLEOTIDE SEQUENCE [LARGE SCALE GENOMIC DNA]</scope>
    <source>
        <strain evidence="2 3">200CH</strain>
    </source>
</reference>
<sequence>MCCFALCIRDVSVLRWLSACSWQIEALTGSAVVLWGFAGVLVGIVSCRGRNLAGFTWGVAVFFGALLGAMSAPRGADCR</sequence>
<dbReference type="EMBL" id="CP033896">
    <property type="protein sequence ID" value="AZA14595.1"/>
    <property type="molecule type" value="Genomic_DNA"/>
</dbReference>
<name>A0A3G6J8Z7_9CORY</name>
<keyword evidence="1" id="KW-0472">Membrane</keyword>
<organism evidence="2 3">
    <name type="scientific">Corynebacterium choanae</name>
    <dbReference type="NCBI Taxonomy" id="1862358"/>
    <lineage>
        <taxon>Bacteria</taxon>
        <taxon>Bacillati</taxon>
        <taxon>Actinomycetota</taxon>
        <taxon>Actinomycetes</taxon>
        <taxon>Mycobacteriales</taxon>
        <taxon>Corynebacteriaceae</taxon>
        <taxon>Corynebacterium</taxon>
    </lineage>
</organism>
<keyword evidence="1" id="KW-1133">Transmembrane helix</keyword>
<accession>A0A3G6J8Z7</accession>
<proteinExistence type="predicted"/>
<evidence type="ECO:0000313" key="2">
    <source>
        <dbReference type="EMBL" id="AZA14595.1"/>
    </source>
</evidence>
<keyword evidence="1" id="KW-0812">Transmembrane</keyword>
<dbReference type="KEGG" id="ccho:CCHOA_11090"/>
<protein>
    <submittedName>
        <fullName evidence="2">Uncharacterized protein</fullName>
    </submittedName>
</protein>
<keyword evidence="3" id="KW-1185">Reference proteome</keyword>
<dbReference type="AlphaFoldDB" id="A0A3G6J8Z7"/>